<dbReference type="EMBL" id="JZYX01000042">
    <property type="protein sequence ID" value="KJN23356.1"/>
    <property type="molecule type" value="Genomic_DNA"/>
</dbReference>
<evidence type="ECO:0000313" key="1">
    <source>
        <dbReference type="EMBL" id="KJN23356.1"/>
    </source>
</evidence>
<reference evidence="1 2" key="1">
    <citation type="submission" date="2015-03" db="EMBL/GenBank/DDBJ databases">
        <authorList>
            <person name="McCorrison J."/>
            <person name="Sanka R."/>
            <person name="Adams M."/>
            <person name="Brinkac L."/>
            <person name="Nierman W."/>
            <person name="Sutton G."/>
            <person name="Nelson K."/>
            <person name="Kiedrowski L."/>
            <person name="Guerrero D."/>
            <person name="Bonomo R."/>
        </authorList>
    </citation>
    <scope>NUCLEOTIDE SEQUENCE [LARGE SCALE GENOMIC DNA]</scope>
    <source>
        <strain evidence="1 2">35699</strain>
    </source>
</reference>
<name>A0A0F1AML1_9ENTR</name>
<dbReference type="Proteomes" id="UP000033352">
    <property type="component" value="Unassembled WGS sequence"/>
</dbReference>
<gene>
    <name evidence="1" type="ORF">SS37_18365</name>
</gene>
<sequence length="121" mass="13997">MIENLICIKENDLLQWACAERNIRVRMPFLDSAMVDSTRQLVFALSEPKPLPTILTIFSAQGEKLFWSAPPEGAIFYYLTFNQSKEVIVACSYVVKQNGWHDWFYSWNRKNNALSRSGPAY</sequence>
<accession>A0A0F1AML1</accession>
<comment type="caution">
    <text evidence="1">The sequence shown here is derived from an EMBL/GenBank/DDBJ whole genome shotgun (WGS) entry which is preliminary data.</text>
</comment>
<protein>
    <submittedName>
        <fullName evidence="1">Uncharacterized protein</fullName>
    </submittedName>
</protein>
<organism evidence="1 2">
    <name type="scientific">Enterobacter sichuanensis</name>
    <dbReference type="NCBI Taxonomy" id="2071710"/>
    <lineage>
        <taxon>Bacteria</taxon>
        <taxon>Pseudomonadati</taxon>
        <taxon>Pseudomonadota</taxon>
        <taxon>Gammaproteobacteria</taxon>
        <taxon>Enterobacterales</taxon>
        <taxon>Enterobacteriaceae</taxon>
        <taxon>Enterobacter</taxon>
        <taxon>Enterobacter cloacae complex</taxon>
    </lineage>
</organism>
<dbReference type="RefSeq" id="WP_024907060.1">
    <property type="nucleotide sequence ID" value="NZ_JZYX01000042.1"/>
</dbReference>
<dbReference type="OrthoDB" id="6388409at2"/>
<dbReference type="AlphaFoldDB" id="A0A0F1AML1"/>
<evidence type="ECO:0000313" key="2">
    <source>
        <dbReference type="Proteomes" id="UP000033352"/>
    </source>
</evidence>
<dbReference type="PATRIC" id="fig|1619248.3.peg.3174"/>
<proteinExistence type="predicted"/>